<name>A0ABR9R593_9FIRM</name>
<feature type="compositionally biased region" description="Acidic residues" evidence="1">
    <location>
        <begin position="53"/>
        <end position="63"/>
    </location>
</feature>
<sequence>MKLRIVSLLCAVILSASLLAGCGSAPSSSSDSAAEPQSTPAAETTPEPTPEPVVEETEEEEPAEIQLGSWGGQTYTNSWTGITFTLPDGWTPLTSEQILQIVGAGNDVVEEGLDLDSGSLSADTGGVDTYDFYAMRADGTAGFFCDIVNPAAAGTPSITPEEYLQQVSAVLQVMDGMTVSAEEPEETTFGPLSGVQLNMTTTADANGLTTAMSYFASEKDGYLLVYFLSASSQEGLDDVIGLIEQIGGTQNGL</sequence>
<evidence type="ECO:0000256" key="1">
    <source>
        <dbReference type="SAM" id="MobiDB-lite"/>
    </source>
</evidence>
<dbReference type="RefSeq" id="WP_193502393.1">
    <property type="nucleotide sequence ID" value="NZ_JADCKC010000003.1"/>
</dbReference>
<keyword evidence="4" id="KW-1185">Reference proteome</keyword>
<reference evidence="3 4" key="1">
    <citation type="submission" date="2020-10" db="EMBL/GenBank/DDBJ databases">
        <title>ChiBAC.</title>
        <authorList>
            <person name="Zenner C."/>
            <person name="Hitch T.C.A."/>
            <person name="Clavel T."/>
        </authorList>
    </citation>
    <scope>NUCLEOTIDE SEQUENCE [LARGE SCALE GENOMIC DNA]</scope>
    <source>
        <strain evidence="3 4">DSM 109015</strain>
    </source>
</reference>
<feature type="region of interest" description="Disordered" evidence="1">
    <location>
        <begin position="24"/>
        <end position="72"/>
    </location>
</feature>
<comment type="caution">
    <text evidence="3">The sequence shown here is derived from an EMBL/GenBank/DDBJ whole genome shotgun (WGS) entry which is preliminary data.</text>
</comment>
<keyword evidence="2" id="KW-0732">Signal</keyword>
<evidence type="ECO:0000256" key="2">
    <source>
        <dbReference type="SAM" id="SignalP"/>
    </source>
</evidence>
<protein>
    <recommendedName>
        <fullName evidence="5">PsbP C-terminal domain-containing protein</fullName>
    </recommendedName>
</protein>
<dbReference type="PROSITE" id="PS51257">
    <property type="entry name" value="PROKAR_LIPOPROTEIN"/>
    <property type="match status" value="1"/>
</dbReference>
<organism evidence="3 4">
    <name type="scientific">Gemmiger gallinarum</name>
    <dbReference type="NCBI Taxonomy" id="2779354"/>
    <lineage>
        <taxon>Bacteria</taxon>
        <taxon>Bacillati</taxon>
        <taxon>Bacillota</taxon>
        <taxon>Clostridia</taxon>
        <taxon>Eubacteriales</taxon>
        <taxon>Gemmiger</taxon>
    </lineage>
</organism>
<evidence type="ECO:0008006" key="5">
    <source>
        <dbReference type="Google" id="ProtNLM"/>
    </source>
</evidence>
<accession>A0ABR9R593</accession>
<feature type="chain" id="PRO_5047366936" description="PsbP C-terminal domain-containing protein" evidence="2">
    <location>
        <begin position="21"/>
        <end position="253"/>
    </location>
</feature>
<evidence type="ECO:0000313" key="3">
    <source>
        <dbReference type="EMBL" id="MBE5038315.1"/>
    </source>
</evidence>
<evidence type="ECO:0000313" key="4">
    <source>
        <dbReference type="Proteomes" id="UP000768567"/>
    </source>
</evidence>
<feature type="signal peptide" evidence="2">
    <location>
        <begin position="1"/>
        <end position="20"/>
    </location>
</feature>
<gene>
    <name evidence="3" type="ORF">INF35_11010</name>
</gene>
<proteinExistence type="predicted"/>
<dbReference type="EMBL" id="JADCKC010000003">
    <property type="protein sequence ID" value="MBE5038315.1"/>
    <property type="molecule type" value="Genomic_DNA"/>
</dbReference>
<feature type="compositionally biased region" description="Low complexity" evidence="1">
    <location>
        <begin position="24"/>
        <end position="46"/>
    </location>
</feature>
<dbReference type="Proteomes" id="UP000768567">
    <property type="component" value="Unassembled WGS sequence"/>
</dbReference>